<dbReference type="PANTHER" id="PTHR44395:SF1">
    <property type="entry name" value="PROTEIN O-MANNOSYL-TRANSFERASE TMTC3"/>
    <property type="match status" value="1"/>
</dbReference>
<feature type="transmembrane region" description="Helical" evidence="1">
    <location>
        <begin position="88"/>
        <end position="106"/>
    </location>
</feature>
<dbReference type="EMBL" id="LR899571">
    <property type="protein sequence ID" value="CAD7240702.1"/>
    <property type="molecule type" value="Genomic_DNA"/>
</dbReference>
<evidence type="ECO:0008006" key="4">
    <source>
        <dbReference type="Google" id="ProtNLM"/>
    </source>
</evidence>
<dbReference type="OrthoDB" id="66906at2759"/>
<evidence type="ECO:0000313" key="2">
    <source>
        <dbReference type="EMBL" id="CAD7240702.1"/>
    </source>
</evidence>
<evidence type="ECO:0000313" key="3">
    <source>
        <dbReference type="Proteomes" id="UP000677054"/>
    </source>
</evidence>
<keyword evidence="1" id="KW-1133">Transmembrane helix</keyword>
<accession>A0A7R8ZXN0</accession>
<dbReference type="GO" id="GO:0000030">
    <property type="term" value="F:mannosyltransferase activity"/>
    <property type="evidence" value="ECO:0007669"/>
    <property type="project" value="TreeGrafter"/>
</dbReference>
<gene>
    <name evidence="2" type="ORF">DSTB1V02_LOCUS715</name>
</gene>
<keyword evidence="1" id="KW-0472">Membrane</keyword>
<dbReference type="PANTHER" id="PTHR44395">
    <property type="match status" value="1"/>
</dbReference>
<dbReference type="AlphaFoldDB" id="A0A7R8ZXN0"/>
<dbReference type="Proteomes" id="UP000677054">
    <property type="component" value="Unassembled WGS sequence"/>
</dbReference>
<keyword evidence="3" id="KW-1185">Reference proteome</keyword>
<evidence type="ECO:0000256" key="1">
    <source>
        <dbReference type="SAM" id="Phobius"/>
    </source>
</evidence>
<protein>
    <recommendedName>
        <fullName evidence="4">Transmembrane and TPR repeat-containing protein 3</fullName>
    </recommendedName>
</protein>
<name>A0A7R8ZXN0_9CRUS</name>
<reference evidence="2" key="1">
    <citation type="submission" date="2020-11" db="EMBL/GenBank/DDBJ databases">
        <authorList>
            <person name="Tran Van P."/>
        </authorList>
    </citation>
    <scope>NUCLEOTIDE SEQUENCE</scope>
</reference>
<organism evidence="2">
    <name type="scientific">Darwinula stevensoni</name>
    <dbReference type="NCBI Taxonomy" id="69355"/>
    <lineage>
        <taxon>Eukaryota</taxon>
        <taxon>Metazoa</taxon>
        <taxon>Ecdysozoa</taxon>
        <taxon>Arthropoda</taxon>
        <taxon>Crustacea</taxon>
        <taxon>Oligostraca</taxon>
        <taxon>Ostracoda</taxon>
        <taxon>Podocopa</taxon>
        <taxon>Podocopida</taxon>
        <taxon>Darwinulocopina</taxon>
        <taxon>Darwinuloidea</taxon>
        <taxon>Darwinulidae</taxon>
        <taxon>Darwinula</taxon>
    </lineage>
</organism>
<sequence>MASHLSHLLVGTTALLVYYNSLFCGFVFDDVSAIKDNKDLRPHTPLKNLIYNDFWGTPMQKEQSHKSYRPLCVLTFRWNYMVHQLDPLGYHLVNMILHGVVCLMYLR</sequence>
<keyword evidence="1" id="KW-0812">Transmembrane</keyword>
<dbReference type="EMBL" id="CAJPEV010000054">
    <property type="protein sequence ID" value="CAG0879706.1"/>
    <property type="molecule type" value="Genomic_DNA"/>
</dbReference>
<feature type="transmembrane region" description="Helical" evidence="1">
    <location>
        <begin position="7"/>
        <end position="28"/>
    </location>
</feature>
<proteinExistence type="predicted"/>
<dbReference type="GO" id="GO:0035269">
    <property type="term" value="P:protein O-linked glycosylation via mannose"/>
    <property type="evidence" value="ECO:0007669"/>
    <property type="project" value="TreeGrafter"/>
</dbReference>
<dbReference type="GO" id="GO:0005783">
    <property type="term" value="C:endoplasmic reticulum"/>
    <property type="evidence" value="ECO:0007669"/>
    <property type="project" value="TreeGrafter"/>
</dbReference>